<keyword evidence="2" id="KW-0808">Transferase</keyword>
<keyword evidence="2" id="KW-0418">Kinase</keyword>
<dbReference type="InterPro" id="IPR011009">
    <property type="entry name" value="Kinase-like_dom_sf"/>
</dbReference>
<evidence type="ECO:0000259" key="1">
    <source>
        <dbReference type="PROSITE" id="PS50011"/>
    </source>
</evidence>
<accession>A0A8K0X6A5</accession>
<dbReference type="PROSITE" id="PS50011">
    <property type="entry name" value="PROTEIN_KINASE_DOM"/>
    <property type="match status" value="1"/>
</dbReference>
<dbReference type="GO" id="GO:0004672">
    <property type="term" value="F:protein kinase activity"/>
    <property type="evidence" value="ECO:0007669"/>
    <property type="project" value="InterPro"/>
</dbReference>
<dbReference type="SUPFAM" id="SSF56112">
    <property type="entry name" value="Protein kinase-like (PK-like)"/>
    <property type="match status" value="1"/>
</dbReference>
<organism evidence="2 3">
    <name type="scientific">Plectosphaerella cucumerina</name>
    <dbReference type="NCBI Taxonomy" id="40658"/>
    <lineage>
        <taxon>Eukaryota</taxon>
        <taxon>Fungi</taxon>
        <taxon>Dikarya</taxon>
        <taxon>Ascomycota</taxon>
        <taxon>Pezizomycotina</taxon>
        <taxon>Sordariomycetes</taxon>
        <taxon>Hypocreomycetidae</taxon>
        <taxon>Glomerellales</taxon>
        <taxon>Plectosphaerellaceae</taxon>
        <taxon>Plectosphaerella</taxon>
    </lineage>
</organism>
<gene>
    <name evidence="2" type="ORF">B0T11DRAFT_282967</name>
</gene>
<protein>
    <submittedName>
        <fullName evidence="2">Kinase-like domain-containing protein</fullName>
    </submittedName>
</protein>
<dbReference type="EMBL" id="JAGPXD010000003">
    <property type="protein sequence ID" value="KAH7363645.1"/>
    <property type="molecule type" value="Genomic_DNA"/>
</dbReference>
<feature type="domain" description="Protein kinase" evidence="1">
    <location>
        <begin position="74"/>
        <end position="275"/>
    </location>
</feature>
<dbReference type="Pfam" id="PF00069">
    <property type="entry name" value="Pkinase"/>
    <property type="match status" value="1"/>
</dbReference>
<name>A0A8K0X6A5_9PEZI</name>
<dbReference type="Gene3D" id="1.10.510.10">
    <property type="entry name" value="Transferase(Phosphotransferase) domain 1"/>
    <property type="match status" value="1"/>
</dbReference>
<dbReference type="InterPro" id="IPR000719">
    <property type="entry name" value="Prot_kinase_dom"/>
</dbReference>
<sequence length="275" mass="31278">MEPIRSTRFITIRSTYTIPAGQEVQNYNWKESVRLSVEAFEGFTGWTGDLSGSYRTWWPHDGDQEDLSRFDQLIPLLQQVPREQIYPPFSTPDLTRFDPTPGGEKIFLKAPRLIHCRDDEVARRLLGEAKIWEMILRNPHRNLSSYLGCVVDKGQIVRLAFKAYNKSLSHYYRESTEVFSTQQRIDCMNQVEAAATHLHSLGYAHNDISPRNIMFDDDGHAILIDMDCCAPLGSPIQKGGLTTGWKGPMTEGQKFSTSSAECDKLAIQGIRDCLF</sequence>
<evidence type="ECO:0000313" key="3">
    <source>
        <dbReference type="Proteomes" id="UP000813385"/>
    </source>
</evidence>
<evidence type="ECO:0000313" key="2">
    <source>
        <dbReference type="EMBL" id="KAH7363645.1"/>
    </source>
</evidence>
<comment type="caution">
    <text evidence="2">The sequence shown here is derived from an EMBL/GenBank/DDBJ whole genome shotgun (WGS) entry which is preliminary data.</text>
</comment>
<dbReference type="OrthoDB" id="4799509at2759"/>
<proteinExistence type="predicted"/>
<dbReference type="AlphaFoldDB" id="A0A8K0X6A5"/>
<keyword evidence="3" id="KW-1185">Reference proteome</keyword>
<reference evidence="2" key="1">
    <citation type="journal article" date="2021" name="Nat. Commun.">
        <title>Genetic determinants of endophytism in the Arabidopsis root mycobiome.</title>
        <authorList>
            <person name="Mesny F."/>
            <person name="Miyauchi S."/>
            <person name="Thiergart T."/>
            <person name="Pickel B."/>
            <person name="Atanasova L."/>
            <person name="Karlsson M."/>
            <person name="Huettel B."/>
            <person name="Barry K.W."/>
            <person name="Haridas S."/>
            <person name="Chen C."/>
            <person name="Bauer D."/>
            <person name="Andreopoulos W."/>
            <person name="Pangilinan J."/>
            <person name="LaButti K."/>
            <person name="Riley R."/>
            <person name="Lipzen A."/>
            <person name="Clum A."/>
            <person name="Drula E."/>
            <person name="Henrissat B."/>
            <person name="Kohler A."/>
            <person name="Grigoriev I.V."/>
            <person name="Martin F.M."/>
            <person name="Hacquard S."/>
        </authorList>
    </citation>
    <scope>NUCLEOTIDE SEQUENCE</scope>
    <source>
        <strain evidence="2">MPI-CAGE-AT-0016</strain>
    </source>
</reference>
<dbReference type="GO" id="GO:0005524">
    <property type="term" value="F:ATP binding"/>
    <property type="evidence" value="ECO:0007669"/>
    <property type="project" value="InterPro"/>
</dbReference>
<dbReference type="Proteomes" id="UP000813385">
    <property type="component" value="Unassembled WGS sequence"/>
</dbReference>